<dbReference type="GO" id="GO:0005737">
    <property type="term" value="C:cytoplasm"/>
    <property type="evidence" value="ECO:0007669"/>
    <property type="project" value="UniProtKB-SubCell"/>
</dbReference>
<evidence type="ECO:0000313" key="21">
    <source>
        <dbReference type="EMBL" id="WGI19884.1"/>
    </source>
</evidence>
<dbReference type="InterPro" id="IPR015813">
    <property type="entry name" value="Pyrv/PenolPyrv_kinase-like_dom"/>
</dbReference>
<dbReference type="GeneID" id="57133570"/>
<dbReference type="Pfam" id="PF03328">
    <property type="entry name" value="HpcH_HpaI"/>
    <property type="match status" value="1"/>
</dbReference>
<evidence type="ECO:0000256" key="4">
    <source>
        <dbReference type="ARBA" id="ARBA00005549"/>
    </source>
</evidence>
<dbReference type="InterPro" id="IPR040442">
    <property type="entry name" value="Pyrv_kinase-like_dom_sf"/>
</dbReference>
<dbReference type="GO" id="GO:0008816">
    <property type="term" value="F:citryl-CoA lyase activity"/>
    <property type="evidence" value="ECO:0007669"/>
    <property type="project" value="UniProtKB-EC"/>
</dbReference>
<dbReference type="Proteomes" id="UP001179858">
    <property type="component" value="Chromosome"/>
</dbReference>
<comment type="subcellular location">
    <subcellularLocation>
        <location evidence="3">Cytoplasm</location>
    </subcellularLocation>
</comment>
<name>A0A223K1H4_LATSK</name>
<keyword evidence="11 18" id="KW-0460">Magnesium</keyword>
<accession>A0A223K1H4</accession>
<evidence type="ECO:0000313" key="22">
    <source>
        <dbReference type="Proteomes" id="UP000239650"/>
    </source>
</evidence>
<evidence type="ECO:0000256" key="6">
    <source>
        <dbReference type="ARBA" id="ARBA00012258"/>
    </source>
</evidence>
<evidence type="ECO:0000256" key="8">
    <source>
        <dbReference type="ARBA" id="ARBA00015712"/>
    </source>
</evidence>
<dbReference type="Proteomes" id="UP000239650">
    <property type="component" value="Unassembled WGS sequence"/>
</dbReference>
<evidence type="ECO:0000256" key="5">
    <source>
        <dbReference type="ARBA" id="ARBA00011382"/>
    </source>
</evidence>
<dbReference type="AlphaFoldDB" id="A0A223K1H4"/>
<dbReference type="PANTHER" id="PTHR32308">
    <property type="entry name" value="LYASE BETA SUBUNIT, PUTATIVE (AFU_ORTHOLOGUE AFUA_4G13030)-RELATED"/>
    <property type="match status" value="1"/>
</dbReference>
<dbReference type="EMBL" id="CP122959">
    <property type="protein sequence ID" value="WGI19884.1"/>
    <property type="molecule type" value="Genomic_DNA"/>
</dbReference>
<feature type="binding site" evidence="18">
    <location>
        <position position="130"/>
    </location>
    <ligand>
        <name>Mg(2+)</name>
        <dbReference type="ChEBI" id="CHEBI:18420"/>
    </ligand>
</feature>
<evidence type="ECO:0000256" key="3">
    <source>
        <dbReference type="ARBA" id="ARBA00004496"/>
    </source>
</evidence>
<dbReference type="NCBIfam" id="TIGR01588">
    <property type="entry name" value="citE"/>
    <property type="match status" value="1"/>
</dbReference>
<proteinExistence type="inferred from homology"/>
<dbReference type="EMBL" id="OKRC01000001">
    <property type="protein sequence ID" value="SPE18407.1"/>
    <property type="molecule type" value="Genomic_DNA"/>
</dbReference>
<comment type="similarity">
    <text evidence="4">Belongs to the HpcH/HpaI aldolase family. Citrate lyase beta subunit subfamily.</text>
</comment>
<feature type="binding site" evidence="17">
    <location>
        <position position="130"/>
    </location>
    <ligand>
        <name>substrate</name>
    </ligand>
</feature>
<dbReference type="SUPFAM" id="SSF51621">
    <property type="entry name" value="Phosphoenolpyruvate/pyruvate domain"/>
    <property type="match status" value="1"/>
</dbReference>
<dbReference type="GO" id="GO:0008815">
    <property type="term" value="F:citrate (pro-3S)-lyase activity"/>
    <property type="evidence" value="ECO:0007669"/>
    <property type="project" value="UniProtKB-EC"/>
</dbReference>
<evidence type="ECO:0000259" key="19">
    <source>
        <dbReference type="Pfam" id="PF03328"/>
    </source>
</evidence>
<keyword evidence="12 20" id="KW-0456">Lyase</keyword>
<feature type="binding site" evidence="17">
    <location>
        <position position="67"/>
    </location>
    <ligand>
        <name>substrate</name>
    </ligand>
</feature>
<evidence type="ECO:0000256" key="16">
    <source>
        <dbReference type="ARBA" id="ARBA00049110"/>
    </source>
</evidence>
<evidence type="ECO:0000256" key="11">
    <source>
        <dbReference type="ARBA" id="ARBA00022842"/>
    </source>
</evidence>
<dbReference type="PANTHER" id="PTHR32308:SF10">
    <property type="entry name" value="CITRATE LYASE SUBUNIT BETA"/>
    <property type="match status" value="1"/>
</dbReference>
<comment type="catalytic activity">
    <reaction evidence="16">
        <text>(3S)-citryl-CoA = oxaloacetate + acetyl-CoA</text>
        <dbReference type="Rhea" id="RHEA:20812"/>
        <dbReference type="ChEBI" id="CHEBI:16452"/>
        <dbReference type="ChEBI" id="CHEBI:57288"/>
        <dbReference type="ChEBI" id="CHEBI:57321"/>
        <dbReference type="EC" id="4.1.3.34"/>
    </reaction>
</comment>
<dbReference type="GO" id="GO:0000287">
    <property type="term" value="F:magnesium ion binding"/>
    <property type="evidence" value="ECO:0007669"/>
    <property type="project" value="TreeGrafter"/>
</dbReference>
<dbReference type="EC" id="4.1.3.6" evidence="7"/>
<protein>
    <recommendedName>
        <fullName evidence="8">Citrate lyase subunit beta</fullName>
        <ecNumber evidence="6">4.1.3.34</ecNumber>
        <ecNumber evidence="7">4.1.3.6</ecNumber>
    </recommendedName>
    <alternativeName>
        <fullName evidence="13">Citrate (pro-3S)-lyase subunit beta</fullName>
    </alternativeName>
    <alternativeName>
        <fullName evidence="14">Citryl-CoA lyase subunit</fullName>
    </alternativeName>
</protein>
<comment type="subunit">
    <text evidence="5">Oligomer with a subunit composition of (alpha,beta,gamma)6.</text>
</comment>
<feature type="binding site" evidence="18">
    <location>
        <position position="157"/>
    </location>
    <ligand>
        <name>Mg(2+)</name>
        <dbReference type="ChEBI" id="CHEBI:18420"/>
    </ligand>
</feature>
<reference evidence="20 22" key="1">
    <citation type="submission" date="2018-02" db="EMBL/GenBank/DDBJ databases">
        <authorList>
            <person name="Rodrigo-Torres L."/>
            <person name="Arahal R. D."/>
            <person name="Lucena T."/>
        </authorList>
    </citation>
    <scope>NUCLEOTIDE SEQUENCE [LARGE SCALE GENOMIC DNA]</scope>
    <source>
        <strain evidence="20 22">CECT 9267</strain>
    </source>
</reference>
<dbReference type="FunFam" id="3.20.20.60:FF:000008">
    <property type="entry name" value="Citrate (Pro-3S)-lyase subunit beta"/>
    <property type="match status" value="1"/>
</dbReference>
<comment type="cofactor">
    <cofactor evidence="1">
        <name>Mg(2+)</name>
        <dbReference type="ChEBI" id="CHEBI:18420"/>
    </cofactor>
</comment>
<dbReference type="InterPro" id="IPR005000">
    <property type="entry name" value="Aldolase/citrate-lyase_domain"/>
</dbReference>
<evidence type="ECO:0000256" key="7">
    <source>
        <dbReference type="ARBA" id="ARBA00012914"/>
    </source>
</evidence>
<comment type="catalytic activity">
    <reaction evidence="15">
        <text>citrate = oxaloacetate + acetate</text>
        <dbReference type="Rhea" id="RHEA:10760"/>
        <dbReference type="ChEBI" id="CHEBI:16452"/>
        <dbReference type="ChEBI" id="CHEBI:16947"/>
        <dbReference type="ChEBI" id="CHEBI:30089"/>
        <dbReference type="EC" id="4.1.3.6"/>
    </reaction>
</comment>
<keyword evidence="9" id="KW-0963">Cytoplasm</keyword>
<feature type="domain" description="HpcH/HpaI aldolase/citrate lyase" evidence="19">
    <location>
        <begin position="6"/>
        <end position="225"/>
    </location>
</feature>
<evidence type="ECO:0000256" key="2">
    <source>
        <dbReference type="ARBA" id="ARBA00003671"/>
    </source>
</evidence>
<evidence type="ECO:0000256" key="15">
    <source>
        <dbReference type="ARBA" id="ARBA00048308"/>
    </source>
</evidence>
<evidence type="ECO:0000256" key="1">
    <source>
        <dbReference type="ARBA" id="ARBA00001946"/>
    </source>
</evidence>
<dbReference type="RefSeq" id="WP_016264884.1">
    <property type="nucleotide sequence ID" value="NZ_AP017931.1"/>
</dbReference>
<evidence type="ECO:0000256" key="14">
    <source>
        <dbReference type="ARBA" id="ARBA00032495"/>
    </source>
</evidence>
<dbReference type="Gene3D" id="3.20.20.60">
    <property type="entry name" value="Phosphoenolpyruvate-binding domains"/>
    <property type="match status" value="1"/>
</dbReference>
<gene>
    <name evidence="20" type="primary">citE</name>
    <name evidence="20" type="ORF">LAS9267_00052</name>
    <name evidence="21" type="ORF">QBD03_04025</name>
</gene>
<dbReference type="InterPro" id="IPR006475">
    <property type="entry name" value="Citrate_lyase_beta_bac"/>
</dbReference>
<evidence type="ECO:0000256" key="12">
    <source>
        <dbReference type="ARBA" id="ARBA00023239"/>
    </source>
</evidence>
<dbReference type="PIRSF" id="PIRSF015582">
    <property type="entry name" value="Cit_lyase_B"/>
    <property type="match status" value="1"/>
</dbReference>
<evidence type="ECO:0000256" key="17">
    <source>
        <dbReference type="PIRSR" id="PIRSR015582-1"/>
    </source>
</evidence>
<evidence type="ECO:0000256" key="9">
    <source>
        <dbReference type="ARBA" id="ARBA00022490"/>
    </source>
</evidence>
<evidence type="ECO:0000256" key="18">
    <source>
        <dbReference type="PIRSR" id="PIRSR015582-2"/>
    </source>
</evidence>
<sequence>MERLRRTMMFVPGNNPGMLKDAGIYGADSVMFDLEDSVSLAEKDAARMLVMQALQTVDYGDTELVVRINGLETPFGRPDIFAMVKAGVNVIRLPKTETVDDVLETEAVIAEAEAYFNIPIKTTKMMAAIESAEGVLNAPAIAKASDRLIGIAIGAEDYVTNMKTHRYPDGAELSFARNMILHGARAAGIAAFDTVYSDVDNEAGFNHEVELIHELGFDGKSVINPRQIPLVNAIYAPTEKDVQNAKDVLNAIEEARIKGSGVIALNGKMVDKPVVARAQRTMMLAEASHLVDQEGNWHAE</sequence>
<dbReference type="GO" id="GO:0006107">
    <property type="term" value="P:oxaloacetate metabolic process"/>
    <property type="evidence" value="ECO:0007669"/>
    <property type="project" value="TreeGrafter"/>
</dbReference>
<dbReference type="GO" id="GO:0009346">
    <property type="term" value="C:ATP-independent citrate lyase complex"/>
    <property type="evidence" value="ECO:0007669"/>
    <property type="project" value="InterPro"/>
</dbReference>
<dbReference type="InterPro" id="IPR011206">
    <property type="entry name" value="Citrate_lyase_beta/mcl1/mcl2"/>
</dbReference>
<evidence type="ECO:0000313" key="20">
    <source>
        <dbReference type="EMBL" id="SPE18407.1"/>
    </source>
</evidence>
<organism evidence="20 22">
    <name type="scientific">Latilactobacillus sakei</name>
    <name type="common">Lactobacillus sakei</name>
    <dbReference type="NCBI Taxonomy" id="1599"/>
    <lineage>
        <taxon>Bacteria</taxon>
        <taxon>Bacillati</taxon>
        <taxon>Bacillota</taxon>
        <taxon>Bacilli</taxon>
        <taxon>Lactobacillales</taxon>
        <taxon>Lactobacillaceae</taxon>
        <taxon>Latilactobacillus</taxon>
    </lineage>
</organism>
<comment type="function">
    <text evidence="2">Represents a citryl-ACP lyase.</text>
</comment>
<evidence type="ECO:0000256" key="10">
    <source>
        <dbReference type="ARBA" id="ARBA00022723"/>
    </source>
</evidence>
<evidence type="ECO:0000256" key="13">
    <source>
        <dbReference type="ARBA" id="ARBA00030255"/>
    </source>
</evidence>
<dbReference type="EC" id="4.1.3.34" evidence="6"/>
<keyword evidence="10 18" id="KW-0479">Metal-binding</keyword>
<reference evidence="21" key="2">
    <citation type="submission" date="2023-04" db="EMBL/GenBank/DDBJ databases">
        <title>Novel strain of Lactilactobacillus sakei and use thereof.</title>
        <authorList>
            <person name="Kim S.Y."/>
        </authorList>
    </citation>
    <scope>NUCLEOTIDE SEQUENCE</scope>
    <source>
        <strain evidence="21">HUP1</strain>
    </source>
</reference>
<dbReference type="GO" id="GO:0006084">
    <property type="term" value="P:acetyl-CoA metabolic process"/>
    <property type="evidence" value="ECO:0007669"/>
    <property type="project" value="InterPro"/>
</dbReference>